<dbReference type="InterPro" id="IPR017941">
    <property type="entry name" value="Rieske_2Fe-2S"/>
</dbReference>
<proteinExistence type="predicted"/>
<evidence type="ECO:0000259" key="7">
    <source>
        <dbReference type="PROSITE" id="PS51296"/>
    </source>
</evidence>
<evidence type="ECO:0000313" key="9">
    <source>
        <dbReference type="Proteomes" id="UP000199152"/>
    </source>
</evidence>
<keyword evidence="2" id="KW-0001">2Fe-2S</keyword>
<evidence type="ECO:0000313" key="8">
    <source>
        <dbReference type="EMBL" id="SFL36730.1"/>
    </source>
</evidence>
<dbReference type="RefSeq" id="WP_091326433.1">
    <property type="nucleotide sequence ID" value="NZ_FOSW01000010.1"/>
</dbReference>
<dbReference type="CDD" id="cd00680">
    <property type="entry name" value="RHO_alpha_C"/>
    <property type="match status" value="1"/>
</dbReference>
<evidence type="ECO:0000256" key="3">
    <source>
        <dbReference type="ARBA" id="ARBA00022723"/>
    </source>
</evidence>
<reference evidence="8 9" key="1">
    <citation type="submission" date="2016-10" db="EMBL/GenBank/DDBJ databases">
        <authorList>
            <person name="de Groot N.N."/>
        </authorList>
    </citation>
    <scope>NUCLEOTIDE SEQUENCE [LARGE SCALE GENOMIC DNA]</scope>
    <source>
        <strain evidence="8 9">DSM 45317</strain>
    </source>
</reference>
<dbReference type="GO" id="GO:0004497">
    <property type="term" value="F:monooxygenase activity"/>
    <property type="evidence" value="ECO:0007669"/>
    <property type="project" value="UniProtKB-ARBA"/>
</dbReference>
<dbReference type="Proteomes" id="UP000199152">
    <property type="component" value="Unassembled WGS sequence"/>
</dbReference>
<feature type="domain" description="Rieske" evidence="7">
    <location>
        <begin position="60"/>
        <end position="170"/>
    </location>
</feature>
<dbReference type="InterPro" id="IPR036922">
    <property type="entry name" value="Rieske_2Fe-2S_sf"/>
</dbReference>
<dbReference type="GO" id="GO:0005506">
    <property type="term" value="F:iron ion binding"/>
    <property type="evidence" value="ECO:0007669"/>
    <property type="project" value="InterPro"/>
</dbReference>
<keyword evidence="4" id="KW-0560">Oxidoreductase</keyword>
<name>A0A1I4H4N7_9ACTN</name>
<dbReference type="PANTHER" id="PTHR43756">
    <property type="entry name" value="CHOLINE MONOOXYGENASE, CHLOROPLASTIC"/>
    <property type="match status" value="1"/>
</dbReference>
<dbReference type="InterPro" id="IPR015879">
    <property type="entry name" value="Ring_hydroxy_dOase_asu_C_dom"/>
</dbReference>
<dbReference type="InParanoid" id="A0A1I4H4N7"/>
<evidence type="ECO:0000256" key="2">
    <source>
        <dbReference type="ARBA" id="ARBA00022714"/>
    </source>
</evidence>
<accession>A0A1I4H4N7</accession>
<evidence type="ECO:0000256" key="1">
    <source>
        <dbReference type="ARBA" id="ARBA00001962"/>
    </source>
</evidence>
<dbReference type="PRINTS" id="PR00090">
    <property type="entry name" value="RNGDIOXGNASE"/>
</dbReference>
<keyword evidence="6" id="KW-0411">Iron-sulfur</keyword>
<dbReference type="OrthoDB" id="5243643at2"/>
<evidence type="ECO:0000256" key="6">
    <source>
        <dbReference type="ARBA" id="ARBA00023014"/>
    </source>
</evidence>
<dbReference type="Pfam" id="PF00848">
    <property type="entry name" value="Ring_hydroxyl_A"/>
    <property type="match status" value="1"/>
</dbReference>
<sequence length="408" mass="46816">MTDLDDRTLEALDAEFAAAPDPHRWIKKYPELGTGPISTDRFISEEFFERERKEVFAKSWLNVGSRHDFTGPNSFFVRDIKLLGVSLLVVQDENGKVQAFHNVCSHRGNKLIWEKDGACPKLFACRFHGWGYAHDGELKEVPDEEVFHFDKKDWGLVPVRTEVWNGFVFVNLDDDGTEDLHEYLGPLGEKLKDFPFDILSLFARFDVPERANWKVALDAQNEIYHVPMLAPLHRFLAGGAFSSNDEGYTRIHDFERLGRHSVYKSDSDDDFEETATGKVNSGVSPSFSELKLPLDVPFAFHVIFPNMVLAFFGNQLFTYNIWPEAVNQTTWEIRLHYPAATNLAEWALNEQAKNRFRDLLCEDQAGHEALQVGLESRARDSFVLGDQEIQIRAFHKNLDEQMERAENA</sequence>
<keyword evidence="5" id="KW-0408">Iron</keyword>
<dbReference type="AlphaFoldDB" id="A0A1I4H4N7"/>
<keyword evidence="9" id="KW-1185">Reference proteome</keyword>
<dbReference type="PROSITE" id="PS51296">
    <property type="entry name" value="RIESKE"/>
    <property type="match status" value="1"/>
</dbReference>
<gene>
    <name evidence="8" type="ORF">SAMN04488085_11015</name>
</gene>
<dbReference type="PANTHER" id="PTHR43756:SF5">
    <property type="entry name" value="CHOLINE MONOOXYGENASE, CHLOROPLASTIC"/>
    <property type="match status" value="1"/>
</dbReference>
<dbReference type="Gene3D" id="2.102.10.10">
    <property type="entry name" value="Rieske [2Fe-2S] iron-sulphur domain"/>
    <property type="match status" value="1"/>
</dbReference>
<dbReference type="SUPFAM" id="SSF55961">
    <property type="entry name" value="Bet v1-like"/>
    <property type="match status" value="1"/>
</dbReference>
<dbReference type="Gene3D" id="3.90.380.10">
    <property type="entry name" value="Naphthalene 1,2-dioxygenase Alpha Subunit, Chain A, domain 1"/>
    <property type="match status" value="1"/>
</dbReference>
<dbReference type="SUPFAM" id="SSF50022">
    <property type="entry name" value="ISP domain"/>
    <property type="match status" value="1"/>
</dbReference>
<dbReference type="STRING" id="504800.SAMN04488085_11015"/>
<dbReference type="InterPro" id="IPR001663">
    <property type="entry name" value="Rng_hydr_dOase-A"/>
</dbReference>
<organism evidence="8 9">
    <name type="scientific">Geodermatophilus ruber</name>
    <dbReference type="NCBI Taxonomy" id="504800"/>
    <lineage>
        <taxon>Bacteria</taxon>
        <taxon>Bacillati</taxon>
        <taxon>Actinomycetota</taxon>
        <taxon>Actinomycetes</taxon>
        <taxon>Geodermatophilales</taxon>
        <taxon>Geodermatophilaceae</taxon>
        <taxon>Geodermatophilus</taxon>
    </lineage>
</organism>
<dbReference type="CDD" id="cd03469">
    <property type="entry name" value="Rieske_RO_Alpha_N"/>
    <property type="match status" value="1"/>
</dbReference>
<comment type="cofactor">
    <cofactor evidence="1">
        <name>Fe cation</name>
        <dbReference type="ChEBI" id="CHEBI:24875"/>
    </cofactor>
</comment>
<dbReference type="GO" id="GO:0016705">
    <property type="term" value="F:oxidoreductase activity, acting on paired donors, with incorporation or reduction of molecular oxygen"/>
    <property type="evidence" value="ECO:0007669"/>
    <property type="project" value="UniProtKB-ARBA"/>
</dbReference>
<dbReference type="Pfam" id="PF00355">
    <property type="entry name" value="Rieske"/>
    <property type="match status" value="1"/>
</dbReference>
<evidence type="ECO:0000256" key="5">
    <source>
        <dbReference type="ARBA" id="ARBA00023004"/>
    </source>
</evidence>
<protein>
    <submittedName>
        <fullName evidence="8">Rieske [2Fe-2S] domain-containing protein</fullName>
    </submittedName>
</protein>
<evidence type="ECO:0000256" key="4">
    <source>
        <dbReference type="ARBA" id="ARBA00023002"/>
    </source>
</evidence>
<keyword evidence="3" id="KW-0479">Metal-binding</keyword>
<dbReference type="EMBL" id="FOSW01000010">
    <property type="protein sequence ID" value="SFL36730.1"/>
    <property type="molecule type" value="Genomic_DNA"/>
</dbReference>
<dbReference type="GO" id="GO:0051537">
    <property type="term" value="F:2 iron, 2 sulfur cluster binding"/>
    <property type="evidence" value="ECO:0007669"/>
    <property type="project" value="UniProtKB-KW"/>
</dbReference>